<evidence type="ECO:0000313" key="5">
    <source>
        <dbReference type="Proteomes" id="UP001150259"/>
    </source>
</evidence>
<feature type="domain" description="Putative Flp pilus-assembly TadG-like N-terminal" evidence="3">
    <location>
        <begin position="19"/>
        <end position="64"/>
    </location>
</feature>
<dbReference type="InterPro" id="IPR028087">
    <property type="entry name" value="Tad_N"/>
</dbReference>
<dbReference type="Proteomes" id="UP001150259">
    <property type="component" value="Unassembled WGS sequence"/>
</dbReference>
<evidence type="ECO:0000256" key="2">
    <source>
        <dbReference type="SAM" id="Phobius"/>
    </source>
</evidence>
<evidence type="ECO:0000259" key="3">
    <source>
        <dbReference type="Pfam" id="PF13400"/>
    </source>
</evidence>
<evidence type="ECO:0000313" key="4">
    <source>
        <dbReference type="EMBL" id="MDC5698132.1"/>
    </source>
</evidence>
<feature type="transmembrane region" description="Helical" evidence="2">
    <location>
        <begin position="21"/>
        <end position="42"/>
    </location>
</feature>
<reference evidence="4 5" key="1">
    <citation type="submission" date="2022-11" db="EMBL/GenBank/DDBJ databases">
        <title>Anaerobic phenanthrene biodegradation by a DNRA strain PheN6.</title>
        <authorList>
            <person name="Zhang Z."/>
        </authorList>
    </citation>
    <scope>NUCLEOTIDE SEQUENCE [LARGE SCALE GENOMIC DNA]</scope>
    <source>
        <strain evidence="4 5">PheN6</strain>
    </source>
</reference>
<feature type="region of interest" description="Disordered" evidence="1">
    <location>
        <begin position="213"/>
        <end position="234"/>
    </location>
</feature>
<evidence type="ECO:0000256" key="1">
    <source>
        <dbReference type="SAM" id="MobiDB-lite"/>
    </source>
</evidence>
<sequence>MRKLTRPRFLPRMGHGERGAAAVLFGVFLAGGVVIGMLALTVDIGNMMFERRQLQNGADATALALAQACAAGGTSAECDPAEWASLLDGNTPSDDESTYDVREYPLGACGRNTGNAALDAALCASAGSDANFADLAECPPLPAWLKGNEIPYVETYSRSARNGDTILPAYFSQILTGNAGADVTACARAAWGPPGSASIPLTISTCEWEAHTSGGTDWVEEQPSGPKPGYGPTADDWPDPSRELVVRLHDPNDSDQGCDWNGKDTAGGFGWVANDECKALVTTDDWVQIDTGNDVPQDCQSILPGLVGTAVSIPVFDCIISSKTTPTGPKPTEPEGVCNPEKKDSGGANSWYHLAGWAKFYVSGYYFSGLHQDSILPSGGHTSCGDGGGDRCIYGWFLKGVLSDAEIDPDGTGPDFGAYVIRPAG</sequence>
<gene>
    <name evidence="4" type="ORF">OO014_12765</name>
</gene>
<keyword evidence="2" id="KW-0812">Transmembrane</keyword>
<keyword evidence="2" id="KW-1133">Transmembrane helix</keyword>
<dbReference type="Pfam" id="PF13400">
    <property type="entry name" value="Tad"/>
    <property type="match status" value="1"/>
</dbReference>
<protein>
    <submittedName>
        <fullName evidence="4">Pilus assembly protein TadG-related protein</fullName>
    </submittedName>
</protein>
<accession>A0ABT5GJ01</accession>
<keyword evidence="5" id="KW-1185">Reference proteome</keyword>
<proteinExistence type="predicted"/>
<dbReference type="EMBL" id="JAPFQL010000054">
    <property type="protein sequence ID" value="MDC5698132.1"/>
    <property type="molecule type" value="Genomic_DNA"/>
</dbReference>
<name>A0ABT5GJ01_9MICO</name>
<dbReference type="RefSeq" id="WP_272462706.1">
    <property type="nucleotide sequence ID" value="NZ_JAPFQL010000054.1"/>
</dbReference>
<comment type="caution">
    <text evidence="4">The sequence shown here is derived from an EMBL/GenBank/DDBJ whole genome shotgun (WGS) entry which is preliminary data.</text>
</comment>
<organism evidence="4 5">
    <name type="scientific">Intrasporangium calvum</name>
    <dbReference type="NCBI Taxonomy" id="53358"/>
    <lineage>
        <taxon>Bacteria</taxon>
        <taxon>Bacillati</taxon>
        <taxon>Actinomycetota</taxon>
        <taxon>Actinomycetes</taxon>
        <taxon>Micrococcales</taxon>
        <taxon>Intrasporangiaceae</taxon>
        <taxon>Intrasporangium</taxon>
    </lineage>
</organism>
<keyword evidence="2" id="KW-0472">Membrane</keyword>